<evidence type="ECO:0000313" key="7">
    <source>
        <dbReference type="EMBL" id="KAL3757287.1"/>
    </source>
</evidence>
<keyword evidence="4" id="KW-0472">Membrane</keyword>
<feature type="compositionally biased region" description="Polar residues" evidence="3">
    <location>
        <begin position="392"/>
        <end position="402"/>
    </location>
</feature>
<feature type="domain" description="SAP" evidence="6">
    <location>
        <begin position="105"/>
        <end position="139"/>
    </location>
</feature>
<dbReference type="GO" id="GO:0003723">
    <property type="term" value="F:RNA binding"/>
    <property type="evidence" value="ECO:0007669"/>
    <property type="project" value="UniProtKB-UniRule"/>
</dbReference>
<keyword evidence="4" id="KW-1133">Transmembrane helix</keyword>
<feature type="compositionally biased region" description="Acidic residues" evidence="3">
    <location>
        <begin position="223"/>
        <end position="257"/>
    </location>
</feature>
<dbReference type="PROSITE" id="PS50800">
    <property type="entry name" value="SAP"/>
    <property type="match status" value="1"/>
</dbReference>
<dbReference type="PANTHER" id="PTHR23003">
    <property type="entry name" value="RNA RECOGNITION MOTIF RRM DOMAIN CONTAINING PROTEIN"/>
    <property type="match status" value="1"/>
</dbReference>
<dbReference type="PROSITE" id="PS50102">
    <property type="entry name" value="RRM"/>
    <property type="match status" value="1"/>
</dbReference>
<evidence type="ECO:0000256" key="1">
    <source>
        <dbReference type="ARBA" id="ARBA00022884"/>
    </source>
</evidence>
<dbReference type="InterPro" id="IPR050374">
    <property type="entry name" value="RRT5_SRSF_SR"/>
</dbReference>
<protein>
    <submittedName>
        <fullName evidence="7">Uncharacterized protein</fullName>
    </submittedName>
</protein>
<dbReference type="Pfam" id="PF00076">
    <property type="entry name" value="RRM_1"/>
    <property type="match status" value="1"/>
</dbReference>
<keyword evidence="4" id="KW-0812">Transmembrane</keyword>
<sequence>MLRRSTSTTSSSFLRVDINIIMLFVLVVASPSRWSSRAGVMAFRNILRANIKRHHNIISSTNIATTATKNRVVASNGISLLPSHRCNASRFMSTKYSIHEEDRDYKSMTVSDLRELLRQRGLAISGIKAQLVERLQSGEINPGKIGSSPKIQKKKSNRMRSDEDRFHNDLDSETEMKDDLTGLVNHLKSLEVGNEAKTAPKREKMPNLNKQSGPKNLVFAKDGEEESDDEWGDDEDYEEESDDDGDNDDNDPDDYDFDPNTTTTRTPQINRSRSGGDATSFREDFQGTRVFVQGLPEEATWKDLKDHFKQSIAGEVVFASVSIDKNTGKSKKCGIVQFETPSMAKVAIREMRNYPMNGATLYVREDVQESKQREVSRGGRVGTDDWYENDTRSQSKTKSSIPTEWKRANDKDEDGEGDMWYNLKDDELKEIESIIQKRDGQRRQNNYKMSDKLREKLKDDFGVHLDDRLKLWWTDTKHGGVPRAVSDIKGEGRWGNLKAWRQIPTNPKSDAMVDSDHVMQLLSKRDKARKKKDFDTADELLQKAYSAPKGGLTLRIHDDSRTWRIWTEAPPKKEGTPSGYEKLTPIDMCLQIVKENEPDKVDEMRELLKKFPGREWSIFKRLKGRYDVSE</sequence>
<dbReference type="Proteomes" id="UP001530293">
    <property type="component" value="Unassembled WGS sequence"/>
</dbReference>
<keyword evidence="1 2" id="KW-0694">RNA-binding</keyword>
<dbReference type="InterPro" id="IPR036361">
    <property type="entry name" value="SAP_dom_sf"/>
</dbReference>
<feature type="region of interest" description="Disordered" evidence="3">
    <location>
        <begin position="191"/>
        <end position="282"/>
    </location>
</feature>
<proteinExistence type="predicted"/>
<evidence type="ECO:0000256" key="2">
    <source>
        <dbReference type="PROSITE-ProRule" id="PRU00176"/>
    </source>
</evidence>
<feature type="compositionally biased region" description="Basic and acidic residues" evidence="3">
    <location>
        <begin position="159"/>
        <end position="174"/>
    </location>
</feature>
<dbReference type="Pfam" id="PF02037">
    <property type="entry name" value="SAP"/>
    <property type="match status" value="1"/>
</dbReference>
<evidence type="ECO:0000256" key="3">
    <source>
        <dbReference type="SAM" id="MobiDB-lite"/>
    </source>
</evidence>
<feature type="transmembrane region" description="Helical" evidence="4">
    <location>
        <begin position="12"/>
        <end position="34"/>
    </location>
</feature>
<keyword evidence="8" id="KW-1185">Reference proteome</keyword>
<evidence type="ECO:0000313" key="8">
    <source>
        <dbReference type="Proteomes" id="UP001530293"/>
    </source>
</evidence>
<dbReference type="Gene3D" id="3.30.70.330">
    <property type="match status" value="1"/>
</dbReference>
<gene>
    <name evidence="7" type="ORF">ACHAWU_008448</name>
</gene>
<dbReference type="EMBL" id="JALLBG020000268">
    <property type="protein sequence ID" value="KAL3757287.1"/>
    <property type="molecule type" value="Genomic_DNA"/>
</dbReference>
<dbReference type="SUPFAM" id="SSF68906">
    <property type="entry name" value="SAP domain"/>
    <property type="match status" value="1"/>
</dbReference>
<dbReference type="InterPro" id="IPR035979">
    <property type="entry name" value="RBD_domain_sf"/>
</dbReference>
<comment type="caution">
    <text evidence="7">The sequence shown here is derived from an EMBL/GenBank/DDBJ whole genome shotgun (WGS) entry which is preliminary data.</text>
</comment>
<dbReference type="InterPro" id="IPR012677">
    <property type="entry name" value="Nucleotide-bd_a/b_plait_sf"/>
</dbReference>
<dbReference type="Gene3D" id="1.10.720.30">
    <property type="entry name" value="SAP domain"/>
    <property type="match status" value="1"/>
</dbReference>
<name>A0ABD3M0T7_9STRA</name>
<reference evidence="7 8" key="1">
    <citation type="submission" date="2024-10" db="EMBL/GenBank/DDBJ databases">
        <title>Updated reference genomes for cyclostephanoid diatoms.</title>
        <authorList>
            <person name="Roberts W.R."/>
            <person name="Alverson A.J."/>
        </authorList>
    </citation>
    <scope>NUCLEOTIDE SEQUENCE [LARGE SCALE GENOMIC DNA]</scope>
    <source>
        <strain evidence="7 8">AJA232-27</strain>
    </source>
</reference>
<organism evidence="7 8">
    <name type="scientific">Discostella pseudostelligera</name>
    <dbReference type="NCBI Taxonomy" id="259834"/>
    <lineage>
        <taxon>Eukaryota</taxon>
        <taxon>Sar</taxon>
        <taxon>Stramenopiles</taxon>
        <taxon>Ochrophyta</taxon>
        <taxon>Bacillariophyta</taxon>
        <taxon>Coscinodiscophyceae</taxon>
        <taxon>Thalassiosirophycidae</taxon>
        <taxon>Stephanodiscales</taxon>
        <taxon>Stephanodiscaceae</taxon>
        <taxon>Discostella</taxon>
    </lineage>
</organism>
<dbReference type="InterPro" id="IPR000504">
    <property type="entry name" value="RRM_dom"/>
</dbReference>
<dbReference type="InterPro" id="IPR003034">
    <property type="entry name" value="SAP_dom"/>
</dbReference>
<dbReference type="SUPFAM" id="SSF54928">
    <property type="entry name" value="RNA-binding domain, RBD"/>
    <property type="match status" value="1"/>
</dbReference>
<accession>A0ABD3M0T7</accession>
<dbReference type="AlphaFoldDB" id="A0ABD3M0T7"/>
<dbReference type="SMART" id="SM00360">
    <property type="entry name" value="RRM"/>
    <property type="match status" value="1"/>
</dbReference>
<dbReference type="SMART" id="SM00513">
    <property type="entry name" value="SAP"/>
    <property type="match status" value="1"/>
</dbReference>
<feature type="compositionally biased region" description="Polar residues" evidence="3">
    <location>
        <begin position="260"/>
        <end position="273"/>
    </location>
</feature>
<feature type="region of interest" description="Disordered" evidence="3">
    <location>
        <begin position="139"/>
        <end position="174"/>
    </location>
</feature>
<feature type="domain" description="RRM" evidence="5">
    <location>
        <begin position="288"/>
        <end position="368"/>
    </location>
</feature>
<evidence type="ECO:0000256" key="4">
    <source>
        <dbReference type="SAM" id="Phobius"/>
    </source>
</evidence>
<feature type="compositionally biased region" description="Basic and acidic residues" evidence="3">
    <location>
        <begin position="368"/>
        <end position="377"/>
    </location>
</feature>
<evidence type="ECO:0000259" key="6">
    <source>
        <dbReference type="PROSITE" id="PS50800"/>
    </source>
</evidence>
<dbReference type="PANTHER" id="PTHR23003:SF3">
    <property type="entry name" value="FI21236P1-RELATED"/>
    <property type="match status" value="1"/>
</dbReference>
<evidence type="ECO:0000259" key="5">
    <source>
        <dbReference type="PROSITE" id="PS50102"/>
    </source>
</evidence>
<feature type="region of interest" description="Disordered" evidence="3">
    <location>
        <begin position="368"/>
        <end position="418"/>
    </location>
</feature>